<name>F8E730_FLESM</name>
<dbReference type="KEGG" id="fsi:Flexsi_1238"/>
<keyword evidence="1" id="KW-0436">Ligase</keyword>
<dbReference type="RefSeq" id="WP_013886379.1">
    <property type="nucleotide sequence ID" value="NC_015672.1"/>
</dbReference>
<dbReference type="eggNOG" id="COG1541">
    <property type="taxonomic scope" value="Bacteria"/>
</dbReference>
<dbReference type="OrthoDB" id="5484550at2"/>
<dbReference type="PANTHER" id="PTHR43845">
    <property type="entry name" value="BLR5969 PROTEIN"/>
    <property type="match status" value="1"/>
</dbReference>
<dbReference type="InterPro" id="IPR042099">
    <property type="entry name" value="ANL_N_sf"/>
</dbReference>
<dbReference type="AlphaFoldDB" id="F8E730"/>
<dbReference type="Proteomes" id="UP000006621">
    <property type="component" value="Chromosome"/>
</dbReference>
<evidence type="ECO:0000313" key="1">
    <source>
        <dbReference type="EMBL" id="AEI14893.1"/>
    </source>
</evidence>
<dbReference type="PANTHER" id="PTHR43845:SF1">
    <property type="entry name" value="BLR5969 PROTEIN"/>
    <property type="match status" value="1"/>
</dbReference>
<reference evidence="2" key="2">
    <citation type="submission" date="2011-06" db="EMBL/GenBank/DDBJ databases">
        <title>The complete genome of Flexistipes sinusarabici DSM 4947.</title>
        <authorList>
            <person name="Lucas S."/>
            <person name="Han J."/>
            <person name="Lapidus A."/>
            <person name="Bruce D."/>
            <person name="Goodwin L."/>
            <person name="Pitluck S."/>
            <person name="Peters L."/>
            <person name="Kyrpides N."/>
            <person name="Mavromatis K."/>
            <person name="Ivanova N."/>
            <person name="Mikhailova N."/>
            <person name="Chertkov O."/>
            <person name="Detter J.C."/>
            <person name="Tapia R."/>
            <person name="Han C."/>
            <person name="Land M."/>
            <person name="Hauser L."/>
            <person name="Markowitz V."/>
            <person name="Cheng J.-F."/>
            <person name="Hugenholtz P."/>
            <person name="Woyke T."/>
            <person name="Wu D."/>
            <person name="Spring S."/>
            <person name="Schroeder M."/>
            <person name="Brambilla E."/>
            <person name="Klenk H.-P."/>
            <person name="Eisen J.A."/>
        </authorList>
    </citation>
    <scope>NUCLEOTIDE SEQUENCE [LARGE SCALE GENOMIC DNA]</scope>
    <source>
        <strain evidence="2">DSM 4947 / MAS 10</strain>
    </source>
</reference>
<dbReference type="EMBL" id="CP002858">
    <property type="protein sequence ID" value="AEI14893.1"/>
    <property type="molecule type" value="Genomic_DNA"/>
</dbReference>
<organism evidence="1 2">
    <name type="scientific">Flexistipes sinusarabici (strain ATCC 49648 / DSM 4947 / MAS 10)</name>
    <dbReference type="NCBI Taxonomy" id="717231"/>
    <lineage>
        <taxon>Bacteria</taxon>
        <taxon>Pseudomonadati</taxon>
        <taxon>Deferribacterota</taxon>
        <taxon>Deferribacteres</taxon>
        <taxon>Deferribacterales</taxon>
        <taxon>Flexistipitaceae</taxon>
        <taxon>Flexistipes</taxon>
    </lineage>
</organism>
<gene>
    <name evidence="1" type="ordered locus">Flexsi_1238</name>
</gene>
<sequence length="385" mass="42935">MAFLGNLRKLLSFLNDGIENPEIIKFLKKRGLKDGPISSYEDFCSIKPLTKFELSHMQQQNPPFAGLVDMEIVSKVYLSPGPIFNSKVAEFSHYRFYKALSKADFNKNDIVFNAFSYNMSPAGDMFDEAAGYLGAAVIPAGPSDSRKAAEIIEKTGATAFTGTRTFLFNILKHLGDKSRLKKAYLIAEKMTEKDRELFASKYGVQAYQGYGTAEVGLIATECSEKHMHPDIDIFLEVLEPGNFQPVDLGETGEAVITLMNGKLPFIRLATGDLTIAENQECGCGSDEGFIKGIFGRSDSSVKVKGIFVHYWQFQDFLEENGINGKLVVETTGNKDVLKMISNFESEGNLKQDFHKKFGLKLESIEMDKNLEENGIIDNRDRLKQS</sequence>
<protein>
    <submittedName>
        <fullName evidence="1">AMP-dependent synthetase and ligase</fullName>
    </submittedName>
</protein>
<dbReference type="GO" id="GO:0016874">
    <property type="term" value="F:ligase activity"/>
    <property type="evidence" value="ECO:0007669"/>
    <property type="project" value="UniProtKB-KW"/>
</dbReference>
<reference evidence="1 2" key="1">
    <citation type="journal article" date="2011" name="Stand. Genomic Sci.">
        <title>Genome sequence of the moderately thermophilic halophile Flexistipes sinusarabici strain (MAS10).</title>
        <authorList>
            <person name="Lapidus A."/>
            <person name="Chertkov O."/>
            <person name="Nolan M."/>
            <person name="Lucas S."/>
            <person name="Hammon N."/>
            <person name="Deshpande S."/>
            <person name="Cheng J.F."/>
            <person name="Tapia R."/>
            <person name="Han C."/>
            <person name="Goodwin L."/>
            <person name="Pitluck S."/>
            <person name="Liolios K."/>
            <person name="Pagani I."/>
            <person name="Ivanova N."/>
            <person name="Huntemann M."/>
            <person name="Mavromatis K."/>
            <person name="Mikhailova N."/>
            <person name="Pati A."/>
            <person name="Chen A."/>
            <person name="Palaniappan K."/>
            <person name="Land M."/>
            <person name="Hauser L."/>
            <person name="Brambilla E.M."/>
            <person name="Rohde M."/>
            <person name="Abt B."/>
            <person name="Spring S."/>
            <person name="Goker M."/>
            <person name="Bristow J."/>
            <person name="Eisen J.A."/>
            <person name="Markowitz V."/>
            <person name="Hugenholtz P."/>
            <person name="Kyrpides N.C."/>
            <person name="Klenk H.P."/>
            <person name="Woyke T."/>
        </authorList>
    </citation>
    <scope>NUCLEOTIDE SEQUENCE [LARGE SCALE GENOMIC DNA]</scope>
    <source>
        <strain evidence="2">DSM 4947 / MAS 10</strain>
    </source>
</reference>
<evidence type="ECO:0000313" key="2">
    <source>
        <dbReference type="Proteomes" id="UP000006621"/>
    </source>
</evidence>
<dbReference type="Gene3D" id="3.40.50.12780">
    <property type="entry name" value="N-terminal domain of ligase-like"/>
    <property type="match status" value="1"/>
</dbReference>
<proteinExistence type="predicted"/>
<dbReference type="STRING" id="717231.Flexsi_1238"/>
<accession>F8E730</accession>
<keyword evidence="2" id="KW-1185">Reference proteome</keyword>
<dbReference type="SUPFAM" id="SSF56801">
    <property type="entry name" value="Acetyl-CoA synthetase-like"/>
    <property type="match status" value="1"/>
</dbReference>
<dbReference type="HOGENOM" id="CLU_035301_1_3_0"/>